<keyword evidence="1" id="KW-1133">Transmembrane helix</keyword>
<geneLocation type="plasmid" evidence="3">
    <name>psnu175-4</name>
</geneLocation>
<evidence type="ECO:0008006" key="4">
    <source>
        <dbReference type="Google" id="ProtNLM"/>
    </source>
</evidence>
<dbReference type="OrthoDB" id="2331284at2"/>
<dbReference type="RefSeq" id="WP_075667804.1">
    <property type="nucleotide sequence ID" value="NZ_CP019033.1"/>
</dbReference>
<organism evidence="2 3">
    <name type="scientific">Limosilactobacillus fermentum</name>
    <name type="common">Lactobacillus fermentum</name>
    <dbReference type="NCBI Taxonomy" id="1613"/>
    <lineage>
        <taxon>Bacteria</taxon>
        <taxon>Bacillati</taxon>
        <taxon>Bacillota</taxon>
        <taxon>Bacilli</taxon>
        <taxon>Lactobacillales</taxon>
        <taxon>Lactobacillaceae</taxon>
        <taxon>Limosilactobacillus</taxon>
    </lineage>
</organism>
<keyword evidence="1" id="KW-0812">Transmembrane</keyword>
<sequence>MNKHKKSWLIFGIIMVLLVGGIAVRYVTVKQSQANVANEQREAQEKVAKYLVHHYRGIKTMEIGRLYKPNSVGGGDYYVPVKINNCNDLVFVGADNKRSFDDNGPEIDSYDPDFLDKSGVIEDLDNSRTLSNLKIKYTEKSNDELRE</sequence>
<evidence type="ECO:0000256" key="1">
    <source>
        <dbReference type="SAM" id="Phobius"/>
    </source>
</evidence>
<dbReference type="EMBL" id="CP019033">
    <property type="protein sequence ID" value="APU47031.1"/>
    <property type="molecule type" value="Genomic_DNA"/>
</dbReference>
<evidence type="ECO:0000313" key="3">
    <source>
        <dbReference type="Proteomes" id="UP000185427"/>
    </source>
</evidence>
<protein>
    <recommendedName>
        <fullName evidence="4">DUF1433 domain-containing protein</fullName>
    </recommendedName>
</protein>
<proteinExistence type="predicted"/>
<accession>A0A1L7GYC4</accession>
<dbReference type="AlphaFoldDB" id="A0A1L7GYC4"/>
<evidence type="ECO:0000313" key="2">
    <source>
        <dbReference type="EMBL" id="APU47031.1"/>
    </source>
</evidence>
<reference evidence="2 3" key="1">
    <citation type="submission" date="2016-12" db="EMBL/GenBank/DDBJ databases">
        <title>Complete Genome Sequence of Lactobacillus fermentum Strain SNUV175, a Probiotic for Treatment of Bacterial Vaginosis.</title>
        <authorList>
            <person name="Lee S."/>
            <person name="You H.J."/>
            <person name="Kwon B."/>
            <person name="Ko G."/>
        </authorList>
    </citation>
    <scope>NUCLEOTIDE SEQUENCE [LARGE SCALE GENOMIC DNA]</scope>
    <source>
        <strain evidence="2 3">SNUV175</strain>
        <plasmid evidence="3">psnu175-4</plasmid>
    </source>
</reference>
<dbReference type="Proteomes" id="UP000185427">
    <property type="component" value="Plasmid pSNU175-4"/>
</dbReference>
<name>A0A1L7GYC4_LIMFE</name>
<keyword evidence="2" id="KW-0614">Plasmid</keyword>
<feature type="transmembrane region" description="Helical" evidence="1">
    <location>
        <begin position="7"/>
        <end position="27"/>
    </location>
</feature>
<gene>
    <name evidence="2" type="ORF">BUW47_11440</name>
</gene>
<keyword evidence="1" id="KW-0472">Membrane</keyword>